<comment type="caution">
    <text evidence="1">The sequence shown here is derived from an EMBL/GenBank/DDBJ whole genome shotgun (WGS) entry which is preliminary data.</text>
</comment>
<dbReference type="AlphaFoldDB" id="X1V132"/>
<dbReference type="EMBL" id="BARW01015739">
    <property type="protein sequence ID" value="GAI98349.1"/>
    <property type="molecule type" value="Genomic_DNA"/>
</dbReference>
<evidence type="ECO:0000313" key="1">
    <source>
        <dbReference type="EMBL" id="GAI98349.1"/>
    </source>
</evidence>
<sequence>MAKLKAPLLSLGASGAIGKSIVFFPWKGVDAVREYVIPTNPRSDPQKLQRNYLREAVAAIHAAQALDAYPLSEADMMALSLWGSCYPTPRTWFNQAVKNWIDCYVAGNEGTIFRNGQGVEGDTTLDVTIFSDEIDGAKITSGKFFWGSSKTALVHSGAAGIDAEAHSANLLIDGLTNKIKYFVQFRVDDGETCEGARSGIYHATPAAA</sequence>
<organism evidence="1">
    <name type="scientific">marine sediment metagenome</name>
    <dbReference type="NCBI Taxonomy" id="412755"/>
    <lineage>
        <taxon>unclassified sequences</taxon>
        <taxon>metagenomes</taxon>
        <taxon>ecological metagenomes</taxon>
    </lineage>
</organism>
<accession>X1V132</accession>
<gene>
    <name evidence="1" type="ORF">S12H4_27557</name>
</gene>
<protein>
    <submittedName>
        <fullName evidence="1">Uncharacterized protein</fullName>
    </submittedName>
</protein>
<reference evidence="1" key="1">
    <citation type="journal article" date="2014" name="Front. Microbiol.">
        <title>High frequency of phylogenetically diverse reductive dehalogenase-homologous genes in deep subseafloor sedimentary metagenomes.</title>
        <authorList>
            <person name="Kawai M."/>
            <person name="Futagami T."/>
            <person name="Toyoda A."/>
            <person name="Takaki Y."/>
            <person name="Nishi S."/>
            <person name="Hori S."/>
            <person name="Arai W."/>
            <person name="Tsubouchi T."/>
            <person name="Morono Y."/>
            <person name="Uchiyama I."/>
            <person name="Ito T."/>
            <person name="Fujiyama A."/>
            <person name="Inagaki F."/>
            <person name="Takami H."/>
        </authorList>
    </citation>
    <scope>NUCLEOTIDE SEQUENCE</scope>
    <source>
        <strain evidence="1">Expedition CK06-06</strain>
    </source>
</reference>
<proteinExistence type="predicted"/>
<name>X1V132_9ZZZZ</name>